<reference evidence="2" key="1">
    <citation type="submission" date="2014-07" db="EMBL/GenBank/DDBJ databases">
        <title>Identification of a novel salt tolerance gene in wild soybean by whole-genome sequencing.</title>
        <authorList>
            <person name="Lam H.-M."/>
            <person name="Qi X."/>
            <person name="Li M.-W."/>
            <person name="Liu X."/>
            <person name="Xie M."/>
            <person name="Ni M."/>
            <person name="Xu X."/>
        </authorList>
    </citation>
    <scope>NUCLEOTIDE SEQUENCE [LARGE SCALE GENOMIC DNA]</scope>
    <source>
        <tissue evidence="2">Root</tissue>
    </source>
</reference>
<feature type="compositionally biased region" description="Polar residues" evidence="1">
    <location>
        <begin position="167"/>
        <end position="179"/>
    </location>
</feature>
<feature type="compositionally biased region" description="Low complexity" evidence="1">
    <location>
        <begin position="48"/>
        <end position="81"/>
    </location>
</feature>
<evidence type="ECO:0000256" key="1">
    <source>
        <dbReference type="SAM" id="MobiDB-lite"/>
    </source>
</evidence>
<name>A0A0B2QA79_GLYSO</name>
<protein>
    <submittedName>
        <fullName evidence="2">Uncharacterized protein</fullName>
    </submittedName>
</protein>
<proteinExistence type="predicted"/>
<feature type="compositionally biased region" description="Basic and acidic residues" evidence="1">
    <location>
        <begin position="95"/>
        <end position="104"/>
    </location>
</feature>
<dbReference type="Proteomes" id="UP000053555">
    <property type="component" value="Unassembled WGS sequence"/>
</dbReference>
<dbReference type="Proteomes" id="UP000289340">
    <property type="component" value="Chromosome 6"/>
</dbReference>
<feature type="region of interest" description="Disordered" evidence="1">
    <location>
        <begin position="37"/>
        <end position="104"/>
    </location>
</feature>
<feature type="region of interest" description="Disordered" evidence="1">
    <location>
        <begin position="1"/>
        <end position="25"/>
    </location>
</feature>
<evidence type="ECO:0000313" key="4">
    <source>
        <dbReference type="Proteomes" id="UP000289340"/>
    </source>
</evidence>
<dbReference type="Gramene" id="XM_028379722.1">
    <property type="protein sequence ID" value="XP_028235523.1"/>
    <property type="gene ID" value="LOC114415152"/>
</dbReference>
<organism evidence="2">
    <name type="scientific">Glycine soja</name>
    <name type="common">Wild soybean</name>
    <dbReference type="NCBI Taxonomy" id="3848"/>
    <lineage>
        <taxon>Eukaryota</taxon>
        <taxon>Viridiplantae</taxon>
        <taxon>Streptophyta</taxon>
        <taxon>Embryophyta</taxon>
        <taxon>Tracheophyta</taxon>
        <taxon>Spermatophyta</taxon>
        <taxon>Magnoliopsida</taxon>
        <taxon>eudicotyledons</taxon>
        <taxon>Gunneridae</taxon>
        <taxon>Pentapetalae</taxon>
        <taxon>rosids</taxon>
        <taxon>fabids</taxon>
        <taxon>Fabales</taxon>
        <taxon>Fabaceae</taxon>
        <taxon>Papilionoideae</taxon>
        <taxon>50 kb inversion clade</taxon>
        <taxon>NPAAA clade</taxon>
        <taxon>indigoferoid/millettioid clade</taxon>
        <taxon>Phaseoleae</taxon>
        <taxon>Glycine</taxon>
        <taxon>Glycine subgen. Soja</taxon>
    </lineage>
</organism>
<feature type="region of interest" description="Disordered" evidence="1">
    <location>
        <begin position="138"/>
        <end position="207"/>
    </location>
</feature>
<gene>
    <name evidence="3" type="ORF">D0Y65_014124</name>
    <name evidence="2" type="ORF">glysoja_025060</name>
</gene>
<dbReference type="EMBL" id="KN659929">
    <property type="protein sequence ID" value="KHN18170.1"/>
    <property type="molecule type" value="Genomic_DNA"/>
</dbReference>
<keyword evidence="4" id="KW-1185">Reference proteome</keyword>
<feature type="compositionally biased region" description="Basic and acidic residues" evidence="1">
    <location>
        <begin position="138"/>
        <end position="153"/>
    </location>
</feature>
<dbReference type="PANTHER" id="PTHR33828">
    <property type="entry name" value="OS05G0596200 PROTEIN"/>
    <property type="match status" value="1"/>
</dbReference>
<dbReference type="EMBL" id="QZWG01000006">
    <property type="protein sequence ID" value="RZC06479.1"/>
    <property type="molecule type" value="Genomic_DNA"/>
</dbReference>
<sequence length="207" mass="23309">MATYTKSTIVKGVKSSAQDVSSKPKIDSLALKKKLNTSIKRPPDSNLKSVTTTVTKSEVKSKPVTASSASSKTITTTTTTKTKVREKKVYSLPGQKHDPPEQKEPLRIFYESLSKQMPTSEMAEFWLMEHGLLSPEKAKKAFEKKQRKQKELRTGTPVKVSKPPTKTAMSQKQQQVSKNSDIKANKRIVDESDDDDDFVLSHKRRKW</sequence>
<evidence type="ECO:0000313" key="3">
    <source>
        <dbReference type="EMBL" id="RZC06479.1"/>
    </source>
</evidence>
<evidence type="ECO:0000313" key="2">
    <source>
        <dbReference type="EMBL" id="KHN18170.1"/>
    </source>
</evidence>
<reference evidence="3 4" key="2">
    <citation type="submission" date="2018-09" db="EMBL/GenBank/DDBJ databases">
        <title>A high-quality reference genome of wild soybean provides a powerful tool to mine soybean genomes.</title>
        <authorList>
            <person name="Xie M."/>
            <person name="Chung C.Y.L."/>
            <person name="Li M.-W."/>
            <person name="Wong F.-L."/>
            <person name="Chan T.-F."/>
            <person name="Lam H.-M."/>
        </authorList>
    </citation>
    <scope>NUCLEOTIDE SEQUENCE [LARGE SCALE GENOMIC DNA]</scope>
    <source>
        <strain evidence="4">cv. W05</strain>
        <tissue evidence="3">Hypocotyl of etiolated seedlings</tissue>
    </source>
</reference>
<accession>A0A0B2QA79</accession>
<dbReference type="PANTHER" id="PTHR33828:SF1">
    <property type="entry name" value="OS05G0596200 PROTEIN"/>
    <property type="match status" value="1"/>
</dbReference>
<dbReference type="AlphaFoldDB" id="A0A0B2QA79"/>
<feature type="compositionally biased region" description="Basic and acidic residues" evidence="1">
    <location>
        <begin position="180"/>
        <end position="190"/>
    </location>
</feature>